<organism evidence="2 3">
    <name type="scientific">Pichia sorbitophila (strain ATCC MYA-4447 / BCRC 22081 / CBS 7064 / NBRC 10061 / NRRL Y-12695)</name>
    <name type="common">Hybrid yeast</name>
    <dbReference type="NCBI Taxonomy" id="559304"/>
    <lineage>
        <taxon>Eukaryota</taxon>
        <taxon>Fungi</taxon>
        <taxon>Dikarya</taxon>
        <taxon>Ascomycota</taxon>
        <taxon>Saccharomycotina</taxon>
        <taxon>Pichiomycetes</taxon>
        <taxon>Debaryomycetaceae</taxon>
        <taxon>Millerozyma</taxon>
    </lineage>
</organism>
<dbReference type="EMBL" id="FO082048">
    <property type="protein sequence ID" value="CCE84462.1"/>
    <property type="molecule type" value="Genomic_DNA"/>
</dbReference>
<name>G8Y782_PICSO</name>
<evidence type="ECO:0000313" key="2">
    <source>
        <dbReference type="EMBL" id="CCE84462.1"/>
    </source>
</evidence>
<dbReference type="eggNOG" id="KOG2753">
    <property type="taxonomic scope" value="Eukaryota"/>
</dbReference>
<dbReference type="PANTHER" id="PTHR15350:SF2">
    <property type="entry name" value="EUKARYOTIC TRANSLATION INITIATION FACTOR 3 SUBUNIT M"/>
    <property type="match status" value="1"/>
</dbReference>
<dbReference type="GO" id="GO:0002183">
    <property type="term" value="P:cytoplasmic translational initiation"/>
    <property type="evidence" value="ECO:0007669"/>
    <property type="project" value="TreeGrafter"/>
</dbReference>
<dbReference type="Proteomes" id="UP000005222">
    <property type="component" value="Chromosome K"/>
</dbReference>
<gene>
    <name evidence="2" type="primary">Piso0_004006</name>
    <name evidence="1" type="ORF">GNLVRS01_PISO0K07380g</name>
    <name evidence="2" type="ORF">GNLVRS01_PISO0L07381g</name>
</gene>
<evidence type="ECO:0000313" key="1">
    <source>
        <dbReference type="EMBL" id="CCE83431.1"/>
    </source>
</evidence>
<proteinExistence type="predicted"/>
<keyword evidence="3" id="KW-1185">Reference proteome</keyword>
<dbReference type="EMBL" id="FO082049">
    <property type="protein sequence ID" value="CCE83431.1"/>
    <property type="molecule type" value="Genomic_DNA"/>
</dbReference>
<protein>
    <submittedName>
        <fullName evidence="2">Piso0_004006 protein</fullName>
    </submittedName>
</protein>
<evidence type="ECO:0000313" key="3">
    <source>
        <dbReference type="Proteomes" id="UP000005222"/>
    </source>
</evidence>
<dbReference type="PANTHER" id="PTHR15350">
    <property type="entry name" value="COP9 SIGNALOSOME COMPLEX SUBUNIT 7/DENDRITIC CELL PROTEIN GA17"/>
    <property type="match status" value="1"/>
</dbReference>
<accession>G8Y782</accession>
<dbReference type="InterPro" id="IPR045237">
    <property type="entry name" value="COPS7/eIF3m"/>
</dbReference>
<reference evidence="3" key="2">
    <citation type="journal article" date="2012" name="G3 (Bethesda)">
        <title>Pichia sorbitophila, an interspecies yeast hybrid reveals early steps of genome resolution following polyploidization.</title>
        <authorList>
            <person name="Leh Louis V."/>
            <person name="Despons L."/>
            <person name="Friedrich A."/>
            <person name="Martin T."/>
            <person name="Durrens P."/>
            <person name="Casaregola S."/>
            <person name="Neuveglise C."/>
            <person name="Fairhead C."/>
            <person name="Marck C."/>
            <person name="Cruz J.A."/>
            <person name="Straub M.L."/>
            <person name="Kugler V."/>
            <person name="Sacerdot C."/>
            <person name="Uzunov Z."/>
            <person name="Thierry A."/>
            <person name="Weiss S."/>
            <person name="Bleykasten C."/>
            <person name="De Montigny J."/>
            <person name="Jacques N."/>
            <person name="Jung P."/>
            <person name="Lemaire M."/>
            <person name="Mallet S."/>
            <person name="Morel G."/>
            <person name="Richard G.F."/>
            <person name="Sarkar A."/>
            <person name="Savel G."/>
            <person name="Schacherer J."/>
            <person name="Seret M.L."/>
            <person name="Talla E."/>
            <person name="Samson G."/>
            <person name="Jubin C."/>
            <person name="Poulain J."/>
            <person name="Vacherie B."/>
            <person name="Barbe V."/>
            <person name="Pelletier E."/>
            <person name="Sherman D.J."/>
            <person name="Westhof E."/>
            <person name="Weissenbach J."/>
            <person name="Baret P.V."/>
            <person name="Wincker P."/>
            <person name="Gaillardin C."/>
            <person name="Dujon B."/>
            <person name="Souciet J.L."/>
        </authorList>
    </citation>
    <scope>NUCLEOTIDE SEQUENCE [LARGE SCALE GENOMIC DNA]</scope>
    <source>
        <strain evidence="3">ATCC MYA-4447 / BCRC 22081 / CBS 7064 / NBRC 10061 / NRRL Y-12695</strain>
    </source>
</reference>
<dbReference type="STRING" id="559304.G8Y782"/>
<dbReference type="OrthoDB" id="10267031at2759"/>
<dbReference type="AlphaFoldDB" id="G8Y782"/>
<dbReference type="InParanoid" id="G8Y782"/>
<reference evidence="2" key="1">
    <citation type="submission" date="2011-10" db="EMBL/GenBank/DDBJ databases">
        <authorList>
            <person name="Genoscope - CEA"/>
        </authorList>
    </citation>
    <scope>NUCLEOTIDE SEQUENCE</scope>
</reference>
<dbReference type="HOGENOM" id="CLU_691108_0_0_1"/>
<dbReference type="GO" id="GO:0005852">
    <property type="term" value="C:eukaryotic translation initiation factor 3 complex"/>
    <property type="evidence" value="ECO:0007669"/>
    <property type="project" value="TreeGrafter"/>
</dbReference>
<sequence>MTSVIVVDSEFKECINEYGQIIDSANEKKILGEELNKFFDEKTNEIQDKEGLKKLIYTSSSAPVLSKLSDKEFESTFNLLIYILSELEGSLLSLFNEKSTLVESLVQCIPTEEPSLRDRKCIKATTILSVLNTIFNFLPETSKERVFILSTILKVVEQSYTSFELIQTSVGTQLVRWLENAGASVESIKQLFWKFISLDDQKRRETLDLIKSFTAKYSLTLEELQQLIKFALLSSTVDISFLVNNNVAKALQSFSNDEYAQLFQKYIKGELATSVPSDLKESQEFIYQKSRIVALAQFFVANEGKGIFKYSDIPSSLVSSSADFELILINSIKSGVIEGRLNQVEEVFALSRVNRFILAGDDESINKNWASVRQSLTEWKGALENIEEIVNATRENIVNSNSD</sequence>
<dbReference type="Proteomes" id="UP000005222">
    <property type="component" value="Chromosome L"/>
</dbReference>